<sequence>MNMKTPTHDEHGSRCSCRILAETVGCKPEAIAFSFCQAVLMKRWVVECNHGCMDKAPASKLSSKWHETGPIDPVKAILIMNEQE</sequence>
<comment type="caution">
    <text evidence="1">The sequence shown here is derived from an EMBL/GenBank/DDBJ whole genome shotgun (WGS) entry which is preliminary data.</text>
</comment>
<dbReference type="EMBL" id="JABBGA010000065">
    <property type="protein sequence ID" value="NML29189.1"/>
    <property type="molecule type" value="Genomic_DNA"/>
</dbReference>
<organism evidence="1 2">
    <name type="scientific">Zoogloea dura</name>
    <dbReference type="NCBI Taxonomy" id="2728840"/>
    <lineage>
        <taxon>Bacteria</taxon>
        <taxon>Pseudomonadati</taxon>
        <taxon>Pseudomonadota</taxon>
        <taxon>Betaproteobacteria</taxon>
        <taxon>Rhodocyclales</taxon>
        <taxon>Zoogloeaceae</taxon>
        <taxon>Zoogloea</taxon>
    </lineage>
</organism>
<protein>
    <submittedName>
        <fullName evidence="1">Uncharacterized protein</fullName>
    </submittedName>
</protein>
<dbReference type="Proteomes" id="UP000580043">
    <property type="component" value="Unassembled WGS sequence"/>
</dbReference>
<evidence type="ECO:0000313" key="1">
    <source>
        <dbReference type="EMBL" id="NML29189.1"/>
    </source>
</evidence>
<keyword evidence="2" id="KW-1185">Reference proteome</keyword>
<reference evidence="1 2" key="1">
    <citation type="submission" date="2020-04" db="EMBL/GenBank/DDBJ databases">
        <title>Zoogloea sp. G-4-1-14 isolated from soil.</title>
        <authorList>
            <person name="Dahal R.H."/>
        </authorList>
    </citation>
    <scope>NUCLEOTIDE SEQUENCE [LARGE SCALE GENOMIC DNA]</scope>
    <source>
        <strain evidence="1 2">G-4-1-14</strain>
    </source>
</reference>
<name>A0A848GC76_9RHOO</name>
<gene>
    <name evidence="1" type="ORF">HHL15_25980</name>
</gene>
<dbReference type="AlphaFoldDB" id="A0A848GC76"/>
<accession>A0A848GC76</accession>
<proteinExistence type="predicted"/>
<evidence type="ECO:0000313" key="2">
    <source>
        <dbReference type="Proteomes" id="UP000580043"/>
    </source>
</evidence>